<evidence type="ECO:0000313" key="2">
    <source>
        <dbReference type="EMBL" id="CAI0445925.1"/>
    </source>
</evidence>
<dbReference type="SUPFAM" id="SSF53474">
    <property type="entry name" value="alpha/beta-Hydrolases"/>
    <property type="match status" value="2"/>
</dbReference>
<reference evidence="2" key="1">
    <citation type="submission" date="2022-08" db="EMBL/GenBank/DDBJ databases">
        <authorList>
            <person name="Gutierrez-Valencia J."/>
        </authorList>
    </citation>
    <scope>NUCLEOTIDE SEQUENCE</scope>
</reference>
<dbReference type="AlphaFoldDB" id="A0AAV0MI26"/>
<proteinExistence type="predicted"/>
<comment type="caution">
    <text evidence="2">The sequence shown here is derived from an EMBL/GenBank/DDBJ whole genome shotgun (WGS) entry which is preliminary data.</text>
</comment>
<keyword evidence="3" id="KW-1185">Reference proteome</keyword>
<name>A0AAV0MI26_9ROSI</name>
<gene>
    <name evidence="2" type="ORF">LITE_LOCUS28797</name>
</gene>
<dbReference type="Proteomes" id="UP001154282">
    <property type="component" value="Unassembled WGS sequence"/>
</dbReference>
<keyword evidence="1" id="KW-0378">Hydrolase</keyword>
<evidence type="ECO:0000313" key="3">
    <source>
        <dbReference type="Proteomes" id="UP001154282"/>
    </source>
</evidence>
<organism evidence="2 3">
    <name type="scientific">Linum tenue</name>
    <dbReference type="NCBI Taxonomy" id="586396"/>
    <lineage>
        <taxon>Eukaryota</taxon>
        <taxon>Viridiplantae</taxon>
        <taxon>Streptophyta</taxon>
        <taxon>Embryophyta</taxon>
        <taxon>Tracheophyta</taxon>
        <taxon>Spermatophyta</taxon>
        <taxon>Magnoliopsida</taxon>
        <taxon>eudicotyledons</taxon>
        <taxon>Gunneridae</taxon>
        <taxon>Pentapetalae</taxon>
        <taxon>rosids</taxon>
        <taxon>fabids</taxon>
        <taxon>Malpighiales</taxon>
        <taxon>Linaceae</taxon>
        <taxon>Linum</taxon>
    </lineage>
</organism>
<dbReference type="Pfam" id="PF02089">
    <property type="entry name" value="Palm_thioest"/>
    <property type="match status" value="2"/>
</dbReference>
<dbReference type="GO" id="GO:0016790">
    <property type="term" value="F:thiolester hydrolase activity"/>
    <property type="evidence" value="ECO:0007669"/>
    <property type="project" value="TreeGrafter"/>
</dbReference>
<dbReference type="InterPro" id="IPR029058">
    <property type="entry name" value="AB_hydrolase_fold"/>
</dbReference>
<protein>
    <recommendedName>
        <fullName evidence="4">Palmitoyl-protein thioesterase 1</fullName>
    </recommendedName>
</protein>
<sequence>MGSEQKPAISIFIGCTFLVFSLGIPLVSSLPFVVFHGIGDHCGNKGISQFVELLSQWSGSQGYCLEIGDGAWDSWTMPLLDQTAAACETVSKLLQNRICVLLHFLFSDPEFNASVVLQVKKMGELSSGYNIVGLSQVVNNLKSAVSAVIIECKYDPWFCYAYLYGDTHSYITLIFQGNLIGRGIVELCDGGPPVKNLVSLGGPHAGTASVPMCGSGIICIILDALLKLEIYSNYVQEHLAPSGYLKIPTDIDDYMKGCRFLPKINNEIKSLRNANYKERLTSLENLVLIMFDQDTILIPKETAWFGYYPDGGFGSVLPVNETQLYIEDWIGVKALDEAGKVTYVTMSGNHLEISESDMRKYIVPYLEDSTSLKITTPESPSIRPWYSSTLDFLLELTGLTQGQGQPVLKIVS</sequence>
<dbReference type="PANTHER" id="PTHR11247">
    <property type="entry name" value="PALMITOYL-PROTEIN THIOESTERASE/DOLICHYLDIPHOSPHATASE 1"/>
    <property type="match status" value="1"/>
</dbReference>
<dbReference type="Gene3D" id="3.40.50.1820">
    <property type="entry name" value="alpha/beta hydrolase"/>
    <property type="match status" value="2"/>
</dbReference>
<dbReference type="EMBL" id="CAMGYJ010000007">
    <property type="protein sequence ID" value="CAI0445925.1"/>
    <property type="molecule type" value="Genomic_DNA"/>
</dbReference>
<dbReference type="PANTHER" id="PTHR11247:SF79">
    <property type="entry name" value="ALPHA_BETA-HYDROLASES SUPERFAMILY PROTEIN"/>
    <property type="match status" value="1"/>
</dbReference>
<accession>A0AAV0MI26</accession>
<evidence type="ECO:0000256" key="1">
    <source>
        <dbReference type="ARBA" id="ARBA00022801"/>
    </source>
</evidence>
<evidence type="ECO:0008006" key="4">
    <source>
        <dbReference type="Google" id="ProtNLM"/>
    </source>
</evidence>